<organism evidence="2">
    <name type="scientific">Perkinsus marinus (strain ATCC 50983 / TXsc)</name>
    <dbReference type="NCBI Taxonomy" id="423536"/>
    <lineage>
        <taxon>Eukaryota</taxon>
        <taxon>Sar</taxon>
        <taxon>Alveolata</taxon>
        <taxon>Perkinsozoa</taxon>
        <taxon>Perkinsea</taxon>
        <taxon>Perkinsida</taxon>
        <taxon>Perkinsidae</taxon>
        <taxon>Perkinsus</taxon>
    </lineage>
</organism>
<dbReference type="EMBL" id="GG678123">
    <property type="protein sequence ID" value="EER09702.1"/>
    <property type="molecule type" value="Genomic_DNA"/>
</dbReference>
<keyword evidence="2" id="KW-1185">Reference proteome</keyword>
<gene>
    <name evidence="1" type="ORF">Pmar_PMAR022140</name>
</gene>
<dbReference type="Proteomes" id="UP000007800">
    <property type="component" value="Unassembled WGS sequence"/>
</dbReference>
<dbReference type="OrthoDB" id="10535226at2759"/>
<evidence type="ECO:0000313" key="2">
    <source>
        <dbReference type="Proteomes" id="UP000007800"/>
    </source>
</evidence>
<dbReference type="AlphaFoldDB" id="C5L0Q0"/>
<accession>C5L0Q0</accession>
<proteinExistence type="predicted"/>
<reference evidence="1 2" key="1">
    <citation type="submission" date="2008-07" db="EMBL/GenBank/DDBJ databases">
        <authorList>
            <person name="El-Sayed N."/>
            <person name="Caler E."/>
            <person name="Inman J."/>
            <person name="Amedeo P."/>
            <person name="Hass B."/>
            <person name="Wortman J."/>
        </authorList>
    </citation>
    <scope>NUCLEOTIDE SEQUENCE [LARGE SCALE GENOMIC DNA]</scope>
    <source>
        <strain evidence="2">ATCC 50983 / TXsc</strain>
    </source>
</reference>
<evidence type="ECO:0000313" key="1">
    <source>
        <dbReference type="EMBL" id="EER09702.1"/>
    </source>
</evidence>
<protein>
    <submittedName>
        <fullName evidence="1">Uncharacterized protein</fullName>
    </submittedName>
</protein>
<dbReference type="RefSeq" id="XP_002777907.1">
    <property type="nucleotide sequence ID" value="XM_002777861.1"/>
</dbReference>
<sequence>MGCYTISSGTDEELKKVPEIFPDLEAFLSNKDAMAEAFTTALVFINNNFDDNWTLATTIWQDIPHFRTAHHIGIDSAEDITTDAITKASHHHHDCMDSIKMYIVHMKGYGTMRKREAVIISIMKEISASKVAVLEYSIPPITGNDDDVLSNYTPDKSSVHITTTFNVALFENDAGANTKVTIAGLVPVGGKTEKLKLSIMAEREVKAQQKLMTLMYNYFTDTSEGRSLVINTRTTILGKVWKPLLSDSSIALSKLQLQFLKANSDTFNMLCNEEDHINTNSSDKTIPGGYRRVYTMYVIDKDYVILV</sequence>
<dbReference type="GeneID" id="9087302"/>
<name>C5L0Q0_PERM5</name>